<gene>
    <name evidence="4" type="ORF">DEA37_0006430</name>
</gene>
<feature type="compositionally biased region" description="Basic residues" evidence="2">
    <location>
        <begin position="172"/>
        <end position="183"/>
    </location>
</feature>
<feature type="domain" description="CCHC-type" evidence="3">
    <location>
        <begin position="89"/>
        <end position="104"/>
    </location>
</feature>
<evidence type="ECO:0000259" key="3">
    <source>
        <dbReference type="PROSITE" id="PS50158"/>
    </source>
</evidence>
<dbReference type="AlphaFoldDB" id="A0A5J4NQF7"/>
<feature type="region of interest" description="Disordered" evidence="2">
    <location>
        <begin position="161"/>
        <end position="183"/>
    </location>
</feature>
<dbReference type="SMART" id="SM00343">
    <property type="entry name" value="ZnF_C2HC"/>
    <property type="match status" value="3"/>
</dbReference>
<dbReference type="InterPro" id="IPR001878">
    <property type="entry name" value="Znf_CCHC"/>
</dbReference>
<dbReference type="Gene3D" id="4.10.60.10">
    <property type="entry name" value="Zinc finger, CCHC-type"/>
    <property type="match status" value="1"/>
</dbReference>
<organism evidence="4 5">
    <name type="scientific">Paragonimus westermani</name>
    <dbReference type="NCBI Taxonomy" id="34504"/>
    <lineage>
        <taxon>Eukaryota</taxon>
        <taxon>Metazoa</taxon>
        <taxon>Spiralia</taxon>
        <taxon>Lophotrochozoa</taxon>
        <taxon>Platyhelminthes</taxon>
        <taxon>Trematoda</taxon>
        <taxon>Digenea</taxon>
        <taxon>Plagiorchiida</taxon>
        <taxon>Troglotremata</taxon>
        <taxon>Troglotrematidae</taxon>
        <taxon>Paragonimus</taxon>
    </lineage>
</organism>
<dbReference type="SUPFAM" id="SSF57756">
    <property type="entry name" value="Retrovirus zinc finger-like domains"/>
    <property type="match status" value="1"/>
</dbReference>
<dbReference type="InterPro" id="IPR042246">
    <property type="entry name" value="ZCCHC9"/>
</dbReference>
<protein>
    <submittedName>
        <fullName evidence="4">Zinc finger CCHC domain-containing protein 9</fullName>
    </submittedName>
</protein>
<dbReference type="GO" id="GO:0008270">
    <property type="term" value="F:zinc ion binding"/>
    <property type="evidence" value="ECO:0007669"/>
    <property type="project" value="UniProtKB-KW"/>
</dbReference>
<proteinExistence type="predicted"/>
<dbReference type="GO" id="GO:0005730">
    <property type="term" value="C:nucleolus"/>
    <property type="evidence" value="ECO:0007669"/>
    <property type="project" value="TreeGrafter"/>
</dbReference>
<accession>A0A5J4NQF7</accession>
<evidence type="ECO:0000256" key="2">
    <source>
        <dbReference type="SAM" id="MobiDB-lite"/>
    </source>
</evidence>
<comment type="caution">
    <text evidence="4">The sequence shown here is derived from an EMBL/GenBank/DDBJ whole genome shotgun (WGS) entry which is preliminary data.</text>
</comment>
<sequence>MKNRSFRYEGGLLTTPEYRGTQITHSAHNTCSNVSKRTHRRAGGDQRHHKNGCVHTVTNEDSICLHCGSTDHTVNQCSSPDQNFAFAHCLKCSQFGHMAVQCPSHPNRSRTNTDACFLCNGCDHQQYTCPLREVGDEPRVGSKKITLDICANPFTMSMDEDNFGLPKEKSAPHKRKPRVFKLV</sequence>
<evidence type="ECO:0000256" key="1">
    <source>
        <dbReference type="PROSITE-ProRule" id="PRU00047"/>
    </source>
</evidence>
<dbReference type="GO" id="GO:0003676">
    <property type="term" value="F:nucleic acid binding"/>
    <property type="evidence" value="ECO:0007669"/>
    <property type="project" value="InterPro"/>
</dbReference>
<dbReference type="PROSITE" id="PS50158">
    <property type="entry name" value="ZF_CCHC"/>
    <property type="match status" value="1"/>
</dbReference>
<keyword evidence="5" id="KW-1185">Reference proteome</keyword>
<reference evidence="4 5" key="1">
    <citation type="journal article" date="2019" name="Gigascience">
        <title>Whole-genome sequence of the oriental lung fluke Paragonimus westermani.</title>
        <authorList>
            <person name="Oey H."/>
            <person name="Zakrzewski M."/>
            <person name="Narain K."/>
            <person name="Devi K.R."/>
            <person name="Agatsuma T."/>
            <person name="Nawaratna S."/>
            <person name="Gobert G.N."/>
            <person name="Jones M.K."/>
            <person name="Ragan M.A."/>
            <person name="McManus D.P."/>
            <person name="Krause L."/>
        </authorList>
    </citation>
    <scope>NUCLEOTIDE SEQUENCE [LARGE SCALE GENOMIC DNA]</scope>
    <source>
        <strain evidence="4 5">IND2009</strain>
    </source>
</reference>
<dbReference type="PANTHER" id="PTHR46242:SF1">
    <property type="entry name" value="ZINC FINGER CCHC DOMAIN-CONTAINING PROTEIN 9"/>
    <property type="match status" value="1"/>
</dbReference>
<keyword evidence="1" id="KW-0479">Metal-binding</keyword>
<evidence type="ECO:0000313" key="4">
    <source>
        <dbReference type="EMBL" id="KAA3677420.1"/>
    </source>
</evidence>
<keyword evidence="1" id="KW-0863">Zinc-finger</keyword>
<keyword evidence="1" id="KW-0862">Zinc</keyword>
<name>A0A5J4NQF7_9TREM</name>
<dbReference type="PANTHER" id="PTHR46242">
    <property type="entry name" value="ZINC FINGER CCHC DOMAIN-CONTAINING PROTEIN 9 ZCCHC9"/>
    <property type="match status" value="1"/>
</dbReference>
<dbReference type="EMBL" id="QNGE01001512">
    <property type="protein sequence ID" value="KAA3677420.1"/>
    <property type="molecule type" value="Genomic_DNA"/>
</dbReference>
<evidence type="ECO:0000313" key="5">
    <source>
        <dbReference type="Proteomes" id="UP000324629"/>
    </source>
</evidence>
<dbReference type="InterPro" id="IPR036875">
    <property type="entry name" value="Znf_CCHC_sf"/>
</dbReference>
<dbReference type="Proteomes" id="UP000324629">
    <property type="component" value="Unassembled WGS sequence"/>
</dbReference>